<dbReference type="OMA" id="CITPCET"/>
<keyword evidence="3" id="KW-1185">Reference proteome</keyword>
<sequence length="383" mass="42882">MQKMSPNKFVVKCGNFVVLVDLHILPLGSSEDTSWFAEQHKEEVSVLLKDAVDQRVKQYLEARRLQGQPKPRKELTQARPLCIKGEHFCLAAYIMKRHVNLRCIVKRQYRELRVFPERFVVCVSPPEEVPEHRGNQSPVVMGYDDAKTSAYFPITCETEDPLNSPKILKRDTLKKMAKLANTNADPSAKMERNEELGEEPPMVVMETGKGLGKDVFHSSWNARPRVQDIGTGGLEKCRRTNRVQSSSQLPSSVLGSSSGERQPDEADSQKQPRLMEQLSAGPQCGVPAPSSESASPQPKQSRERSKRRRHCSREEGEGAKKVCFGEAPVSPSELQILRQKGGGRKCAQKIKITTAEEVLREETVGITPLAVMFCMTKKPLTSF</sequence>
<dbReference type="PANTHER" id="PTHR28557:SF1">
    <property type="entry name" value="PROTEIN SLX4IP"/>
    <property type="match status" value="1"/>
</dbReference>
<dbReference type="GeneTree" id="ENSGT00390000016400"/>
<dbReference type="InParanoid" id="W5NG88"/>
<dbReference type="Bgee" id="ENSLOCG00000015956">
    <property type="expression patterns" value="Expressed in ovary and 10 other cell types or tissues"/>
</dbReference>
<dbReference type="InterPro" id="IPR031479">
    <property type="entry name" value="SLX4IP"/>
</dbReference>
<dbReference type="Pfam" id="PF15744">
    <property type="entry name" value="UPF0492"/>
    <property type="match status" value="1"/>
</dbReference>
<dbReference type="PANTHER" id="PTHR28557">
    <property type="entry name" value="PROTEIN SLX4IP"/>
    <property type="match status" value="1"/>
</dbReference>
<dbReference type="Ensembl" id="ENSLOCT00000019679.1">
    <property type="protein sequence ID" value="ENSLOCP00000019647.1"/>
    <property type="gene ID" value="ENSLOCG00000015956.1"/>
</dbReference>
<dbReference type="EMBL" id="AHAT01001620">
    <property type="status" value="NOT_ANNOTATED_CDS"/>
    <property type="molecule type" value="Genomic_DNA"/>
</dbReference>
<name>W5NG88_LEPOC</name>
<dbReference type="STRING" id="7918.ENSLOCP00000019647"/>
<dbReference type="eggNOG" id="ENOG502QQHZ">
    <property type="taxonomic scope" value="Eukaryota"/>
</dbReference>
<accession>W5NG88</accession>
<feature type="compositionally biased region" description="Basic and acidic residues" evidence="1">
    <location>
        <begin position="261"/>
        <end position="270"/>
    </location>
</feature>
<dbReference type="EMBL" id="AHAT01001621">
    <property type="status" value="NOT_ANNOTATED_CDS"/>
    <property type="molecule type" value="Genomic_DNA"/>
</dbReference>
<proteinExistence type="predicted"/>
<feature type="compositionally biased region" description="Low complexity" evidence="1">
    <location>
        <begin position="287"/>
        <end position="299"/>
    </location>
</feature>
<dbReference type="AlphaFoldDB" id="W5NG88"/>
<evidence type="ECO:0000313" key="2">
    <source>
        <dbReference type="Ensembl" id="ENSLOCP00000019647.1"/>
    </source>
</evidence>
<organism evidence="2 3">
    <name type="scientific">Lepisosteus oculatus</name>
    <name type="common">Spotted gar</name>
    <dbReference type="NCBI Taxonomy" id="7918"/>
    <lineage>
        <taxon>Eukaryota</taxon>
        <taxon>Metazoa</taxon>
        <taxon>Chordata</taxon>
        <taxon>Craniata</taxon>
        <taxon>Vertebrata</taxon>
        <taxon>Euteleostomi</taxon>
        <taxon>Actinopterygii</taxon>
        <taxon>Neopterygii</taxon>
        <taxon>Holostei</taxon>
        <taxon>Semionotiformes</taxon>
        <taxon>Lepisosteidae</taxon>
        <taxon>Lepisosteus</taxon>
    </lineage>
</organism>
<reference evidence="3" key="1">
    <citation type="submission" date="2011-12" db="EMBL/GenBank/DDBJ databases">
        <title>The Draft Genome of Lepisosteus oculatus.</title>
        <authorList>
            <consortium name="The Broad Institute Genome Assembly &amp; Analysis Group"/>
            <consortium name="Computational R&amp;D Group"/>
            <consortium name="and Sequencing Platform"/>
            <person name="Di Palma F."/>
            <person name="Alfoldi J."/>
            <person name="Johnson J."/>
            <person name="Berlin A."/>
            <person name="Gnerre S."/>
            <person name="Jaffe D."/>
            <person name="MacCallum I."/>
            <person name="Young S."/>
            <person name="Walker B.J."/>
            <person name="Lander E.S."/>
            <person name="Lindblad-Toh K."/>
        </authorList>
    </citation>
    <scope>NUCLEOTIDE SEQUENCE [LARGE SCALE GENOMIC DNA]</scope>
</reference>
<reference evidence="2" key="2">
    <citation type="submission" date="2025-08" db="UniProtKB">
        <authorList>
            <consortium name="Ensembl"/>
        </authorList>
    </citation>
    <scope>IDENTIFICATION</scope>
</reference>
<reference evidence="2" key="3">
    <citation type="submission" date="2025-09" db="UniProtKB">
        <authorList>
            <consortium name="Ensembl"/>
        </authorList>
    </citation>
    <scope>IDENTIFICATION</scope>
</reference>
<protein>
    <submittedName>
        <fullName evidence="2">SLX4 interacting protein</fullName>
    </submittedName>
</protein>
<feature type="compositionally biased region" description="Low complexity" evidence="1">
    <location>
        <begin position="243"/>
        <end position="259"/>
    </location>
</feature>
<feature type="region of interest" description="Disordered" evidence="1">
    <location>
        <begin position="180"/>
        <end position="199"/>
    </location>
</feature>
<dbReference type="HOGENOM" id="CLU_039900_0_0_1"/>
<dbReference type="Proteomes" id="UP000018468">
    <property type="component" value="Linkage group LG16"/>
</dbReference>
<feature type="region of interest" description="Disordered" evidence="1">
    <location>
        <begin position="224"/>
        <end position="317"/>
    </location>
</feature>
<evidence type="ECO:0000256" key="1">
    <source>
        <dbReference type="SAM" id="MobiDB-lite"/>
    </source>
</evidence>
<evidence type="ECO:0000313" key="3">
    <source>
        <dbReference type="Proteomes" id="UP000018468"/>
    </source>
</evidence>